<keyword evidence="2" id="KW-1185">Reference proteome</keyword>
<evidence type="ECO:0000313" key="1">
    <source>
        <dbReference type="EMBL" id="KAJ1188836.1"/>
    </source>
</evidence>
<evidence type="ECO:0000313" key="2">
    <source>
        <dbReference type="Proteomes" id="UP001066276"/>
    </source>
</evidence>
<comment type="caution">
    <text evidence="1">The sequence shown here is derived from an EMBL/GenBank/DDBJ whole genome shotgun (WGS) entry which is preliminary data.</text>
</comment>
<gene>
    <name evidence="1" type="ORF">NDU88_005593</name>
</gene>
<sequence length="84" mass="8921">MPPLQQGEVLAGRHYRSQIGQQDSGPVRQLGLVKMVAAGLEEALLANPQLPTASQVAPGVYGGEAGVAYTNNIGREEQWVLSNH</sequence>
<dbReference type="AlphaFoldDB" id="A0AAV7UJF1"/>
<accession>A0AAV7UJF1</accession>
<organism evidence="1 2">
    <name type="scientific">Pleurodeles waltl</name>
    <name type="common">Iberian ribbed newt</name>
    <dbReference type="NCBI Taxonomy" id="8319"/>
    <lineage>
        <taxon>Eukaryota</taxon>
        <taxon>Metazoa</taxon>
        <taxon>Chordata</taxon>
        <taxon>Craniata</taxon>
        <taxon>Vertebrata</taxon>
        <taxon>Euteleostomi</taxon>
        <taxon>Amphibia</taxon>
        <taxon>Batrachia</taxon>
        <taxon>Caudata</taxon>
        <taxon>Salamandroidea</taxon>
        <taxon>Salamandridae</taxon>
        <taxon>Pleurodelinae</taxon>
        <taxon>Pleurodeles</taxon>
    </lineage>
</organism>
<proteinExistence type="predicted"/>
<dbReference type="EMBL" id="JANPWB010000005">
    <property type="protein sequence ID" value="KAJ1188836.1"/>
    <property type="molecule type" value="Genomic_DNA"/>
</dbReference>
<protein>
    <submittedName>
        <fullName evidence="1">Uncharacterized protein</fullName>
    </submittedName>
</protein>
<dbReference type="Proteomes" id="UP001066276">
    <property type="component" value="Chromosome 3_1"/>
</dbReference>
<reference evidence="1" key="1">
    <citation type="journal article" date="2022" name="bioRxiv">
        <title>Sequencing and chromosome-scale assembly of the giantPleurodeles waltlgenome.</title>
        <authorList>
            <person name="Brown T."/>
            <person name="Elewa A."/>
            <person name="Iarovenko S."/>
            <person name="Subramanian E."/>
            <person name="Araus A.J."/>
            <person name="Petzold A."/>
            <person name="Susuki M."/>
            <person name="Suzuki K.-i.T."/>
            <person name="Hayashi T."/>
            <person name="Toyoda A."/>
            <person name="Oliveira C."/>
            <person name="Osipova E."/>
            <person name="Leigh N.D."/>
            <person name="Simon A."/>
            <person name="Yun M.H."/>
        </authorList>
    </citation>
    <scope>NUCLEOTIDE SEQUENCE</scope>
    <source>
        <strain evidence="1">20211129_DDA</strain>
        <tissue evidence="1">Liver</tissue>
    </source>
</reference>
<name>A0AAV7UJF1_PLEWA</name>